<dbReference type="RefSeq" id="XP_025396389.1">
    <property type="nucleotide sequence ID" value="XM_025537912.1"/>
</dbReference>
<comment type="caution">
    <text evidence="1">The sequence shown here is derived from an EMBL/GenBank/DDBJ whole genome shotgun (WGS) entry which is preliminary data.</text>
</comment>
<reference evidence="1 2" key="1">
    <citation type="submission" date="2016-12" db="EMBL/GenBank/DDBJ databases">
        <title>The genomes of Aspergillus section Nigri reveals drivers in fungal speciation.</title>
        <authorList>
            <consortium name="DOE Joint Genome Institute"/>
            <person name="Vesth T.C."/>
            <person name="Nybo J."/>
            <person name="Theobald S."/>
            <person name="Brandl J."/>
            <person name="Frisvad J.C."/>
            <person name="Nielsen K.F."/>
            <person name="Lyhne E.K."/>
            <person name="Kogle M.E."/>
            <person name="Kuo A."/>
            <person name="Riley R."/>
            <person name="Clum A."/>
            <person name="Nolan M."/>
            <person name="Lipzen A."/>
            <person name="Salamov A."/>
            <person name="Henrissat B."/>
            <person name="Wiebenga A."/>
            <person name="De Vries R.P."/>
            <person name="Grigoriev I.V."/>
            <person name="Mortensen U.H."/>
            <person name="Andersen M.R."/>
            <person name="Baker S.E."/>
        </authorList>
    </citation>
    <scope>NUCLEOTIDE SEQUENCE [LARGE SCALE GENOMIC DNA]</scope>
    <source>
        <strain evidence="1 2">CBS 117.55</strain>
    </source>
</reference>
<sequence>MVNLRTVSCEYASCCSWLFCGQVTELPIHSILQTRLTRLGRTRSKENERCPLSSWMRDTFYPARECRITDSSGTLFPGVVAGSFAVALGGFVSGACPETFHQIFIAGCIENNNSRTGYLSPTPQYI</sequence>
<dbReference type="Proteomes" id="UP000247233">
    <property type="component" value="Unassembled WGS sequence"/>
</dbReference>
<organism evidence="1 2">
    <name type="scientific">Aspergillus heteromorphus CBS 117.55</name>
    <dbReference type="NCBI Taxonomy" id="1448321"/>
    <lineage>
        <taxon>Eukaryota</taxon>
        <taxon>Fungi</taxon>
        <taxon>Dikarya</taxon>
        <taxon>Ascomycota</taxon>
        <taxon>Pezizomycotina</taxon>
        <taxon>Eurotiomycetes</taxon>
        <taxon>Eurotiomycetidae</taxon>
        <taxon>Eurotiales</taxon>
        <taxon>Aspergillaceae</taxon>
        <taxon>Aspergillus</taxon>
        <taxon>Aspergillus subgen. Circumdati</taxon>
    </lineage>
</organism>
<name>A0A317VGL9_9EURO</name>
<dbReference type="EMBL" id="MSFL01000026">
    <property type="protein sequence ID" value="PWY72287.1"/>
    <property type="molecule type" value="Genomic_DNA"/>
</dbReference>
<evidence type="ECO:0000313" key="2">
    <source>
        <dbReference type="Proteomes" id="UP000247233"/>
    </source>
</evidence>
<keyword evidence="2" id="KW-1185">Reference proteome</keyword>
<proteinExistence type="predicted"/>
<dbReference type="AlphaFoldDB" id="A0A317VGL9"/>
<dbReference type="VEuPathDB" id="FungiDB:BO70DRAFT_115469"/>
<protein>
    <submittedName>
        <fullName evidence="1">Uncharacterized protein</fullName>
    </submittedName>
</protein>
<evidence type="ECO:0000313" key="1">
    <source>
        <dbReference type="EMBL" id="PWY72287.1"/>
    </source>
</evidence>
<dbReference type="GeneID" id="37060149"/>
<accession>A0A317VGL9</accession>
<gene>
    <name evidence="1" type="ORF">BO70DRAFT_115469</name>
</gene>